<accession>A0ABP9KGY8</accession>
<reference evidence="2" key="1">
    <citation type="journal article" date="2019" name="Int. J. Syst. Evol. Microbiol.">
        <title>The Global Catalogue of Microorganisms (GCM) 10K type strain sequencing project: providing services to taxonomists for standard genome sequencing and annotation.</title>
        <authorList>
            <consortium name="The Broad Institute Genomics Platform"/>
            <consortium name="The Broad Institute Genome Sequencing Center for Infectious Disease"/>
            <person name="Wu L."/>
            <person name="Ma J."/>
        </authorList>
    </citation>
    <scope>NUCLEOTIDE SEQUENCE [LARGE SCALE GENOMIC DNA]</scope>
    <source>
        <strain evidence="2">JCM 18298</strain>
    </source>
</reference>
<organism evidence="1 2">
    <name type="scientific">Nocardia callitridis</name>
    <dbReference type="NCBI Taxonomy" id="648753"/>
    <lineage>
        <taxon>Bacteria</taxon>
        <taxon>Bacillati</taxon>
        <taxon>Actinomycetota</taxon>
        <taxon>Actinomycetes</taxon>
        <taxon>Mycobacteriales</taxon>
        <taxon>Nocardiaceae</taxon>
        <taxon>Nocardia</taxon>
    </lineage>
</organism>
<name>A0ABP9KGY8_9NOCA</name>
<keyword evidence="2" id="KW-1185">Reference proteome</keyword>
<proteinExistence type="predicted"/>
<dbReference type="Proteomes" id="UP001500603">
    <property type="component" value="Unassembled WGS sequence"/>
</dbReference>
<gene>
    <name evidence="1" type="ORF">GCM10023318_34670</name>
</gene>
<dbReference type="EMBL" id="BAABJM010000002">
    <property type="protein sequence ID" value="GAA5056804.1"/>
    <property type="molecule type" value="Genomic_DNA"/>
</dbReference>
<evidence type="ECO:0000313" key="1">
    <source>
        <dbReference type="EMBL" id="GAA5056804.1"/>
    </source>
</evidence>
<sequence length="81" mass="8398">MDPKPLSLTMTLVIPLLLGLAIVLAPSGAIARGATADLCSGSACGLRPPPWLVRPAPHRLLPHIPEAPAGHLGDPKHEMTT</sequence>
<protein>
    <submittedName>
        <fullName evidence="1">Uncharacterized protein</fullName>
    </submittedName>
</protein>
<dbReference type="RefSeq" id="WP_345496422.1">
    <property type="nucleotide sequence ID" value="NZ_BAABJM010000002.1"/>
</dbReference>
<evidence type="ECO:0000313" key="2">
    <source>
        <dbReference type="Proteomes" id="UP001500603"/>
    </source>
</evidence>
<comment type="caution">
    <text evidence="1">The sequence shown here is derived from an EMBL/GenBank/DDBJ whole genome shotgun (WGS) entry which is preliminary data.</text>
</comment>